<accession>A0ACC0SZ87</accession>
<organism evidence="1 2">
    <name type="scientific">Populus trichocarpa</name>
    <name type="common">Western balsam poplar</name>
    <name type="synonym">Populus balsamifera subsp. trichocarpa</name>
    <dbReference type="NCBI Taxonomy" id="3694"/>
    <lineage>
        <taxon>Eukaryota</taxon>
        <taxon>Viridiplantae</taxon>
        <taxon>Streptophyta</taxon>
        <taxon>Embryophyta</taxon>
        <taxon>Tracheophyta</taxon>
        <taxon>Spermatophyta</taxon>
        <taxon>Magnoliopsida</taxon>
        <taxon>eudicotyledons</taxon>
        <taxon>Gunneridae</taxon>
        <taxon>Pentapetalae</taxon>
        <taxon>rosids</taxon>
        <taxon>fabids</taxon>
        <taxon>Malpighiales</taxon>
        <taxon>Salicaceae</taxon>
        <taxon>Saliceae</taxon>
        <taxon>Populus</taxon>
    </lineage>
</organism>
<keyword evidence="2" id="KW-1185">Reference proteome</keyword>
<reference evidence="1 2" key="1">
    <citation type="journal article" date="2006" name="Science">
        <title>The genome of black cottonwood, Populus trichocarpa (Torr. &amp; Gray).</title>
        <authorList>
            <person name="Tuskan G.A."/>
            <person name="Difazio S."/>
            <person name="Jansson S."/>
            <person name="Bohlmann J."/>
            <person name="Grigoriev I."/>
            <person name="Hellsten U."/>
            <person name="Putnam N."/>
            <person name="Ralph S."/>
            <person name="Rombauts S."/>
            <person name="Salamov A."/>
            <person name="Schein J."/>
            <person name="Sterck L."/>
            <person name="Aerts A."/>
            <person name="Bhalerao R.R."/>
            <person name="Bhalerao R.P."/>
            <person name="Blaudez D."/>
            <person name="Boerjan W."/>
            <person name="Brun A."/>
            <person name="Brunner A."/>
            <person name="Busov V."/>
            <person name="Campbell M."/>
            <person name="Carlson J."/>
            <person name="Chalot M."/>
            <person name="Chapman J."/>
            <person name="Chen G.L."/>
            <person name="Cooper D."/>
            <person name="Coutinho P.M."/>
            <person name="Couturier J."/>
            <person name="Covert S."/>
            <person name="Cronk Q."/>
            <person name="Cunningham R."/>
            <person name="Davis J."/>
            <person name="Degroeve S."/>
            <person name="Dejardin A."/>
            <person name="Depamphilis C."/>
            <person name="Detter J."/>
            <person name="Dirks B."/>
            <person name="Dubchak I."/>
            <person name="Duplessis S."/>
            <person name="Ehlting J."/>
            <person name="Ellis B."/>
            <person name="Gendler K."/>
            <person name="Goodstein D."/>
            <person name="Gribskov M."/>
            <person name="Grimwood J."/>
            <person name="Groover A."/>
            <person name="Gunter L."/>
            <person name="Hamberger B."/>
            <person name="Heinze B."/>
            <person name="Helariutta Y."/>
            <person name="Henrissat B."/>
            <person name="Holligan D."/>
            <person name="Holt R."/>
            <person name="Huang W."/>
            <person name="Islam-Faridi N."/>
            <person name="Jones S."/>
            <person name="Jones-Rhoades M."/>
            <person name="Jorgensen R."/>
            <person name="Joshi C."/>
            <person name="Kangasjarvi J."/>
            <person name="Karlsson J."/>
            <person name="Kelleher C."/>
            <person name="Kirkpatrick R."/>
            <person name="Kirst M."/>
            <person name="Kohler A."/>
            <person name="Kalluri U."/>
            <person name="Larimer F."/>
            <person name="Leebens-Mack J."/>
            <person name="Leple J.C."/>
            <person name="Locascio P."/>
            <person name="Lou Y."/>
            <person name="Lucas S."/>
            <person name="Martin F."/>
            <person name="Montanini B."/>
            <person name="Napoli C."/>
            <person name="Nelson D.R."/>
            <person name="Nelson C."/>
            <person name="Nieminen K."/>
            <person name="Nilsson O."/>
            <person name="Pereda V."/>
            <person name="Peter G."/>
            <person name="Philippe R."/>
            <person name="Pilate G."/>
            <person name="Poliakov A."/>
            <person name="Razumovskaya J."/>
            <person name="Richardson P."/>
            <person name="Rinaldi C."/>
            <person name="Ritland K."/>
            <person name="Rouze P."/>
            <person name="Ryaboy D."/>
            <person name="Schmutz J."/>
            <person name="Schrader J."/>
            <person name="Segerman B."/>
            <person name="Shin H."/>
            <person name="Siddiqui A."/>
            <person name="Sterky F."/>
            <person name="Terry A."/>
            <person name="Tsai C.J."/>
            <person name="Uberbacher E."/>
            <person name="Unneberg P."/>
            <person name="Vahala J."/>
            <person name="Wall K."/>
            <person name="Wessler S."/>
            <person name="Yang G."/>
            <person name="Yin T."/>
            <person name="Douglas C."/>
            <person name="Marra M."/>
            <person name="Sandberg G."/>
            <person name="Van de Peer Y."/>
            <person name="Rokhsar D."/>
        </authorList>
    </citation>
    <scope>NUCLEOTIDE SEQUENCE [LARGE SCALE GENOMIC DNA]</scope>
    <source>
        <strain evidence="2">cv. Nisqually</strain>
    </source>
</reference>
<protein>
    <submittedName>
        <fullName evidence="1">Uncharacterized protein</fullName>
    </submittedName>
</protein>
<gene>
    <name evidence="1" type="ORF">POPTR_005G115200v4</name>
</gene>
<comment type="caution">
    <text evidence="1">The sequence shown here is derived from an EMBL/GenBank/DDBJ whole genome shotgun (WGS) entry which is preliminary data.</text>
</comment>
<evidence type="ECO:0000313" key="2">
    <source>
        <dbReference type="Proteomes" id="UP000006729"/>
    </source>
</evidence>
<dbReference type="EMBL" id="CM009294">
    <property type="protein sequence ID" value="KAI9394588.1"/>
    <property type="molecule type" value="Genomic_DNA"/>
</dbReference>
<proteinExistence type="predicted"/>
<sequence>MHCHKPLHFTYLSPRQEIPVNYAALQYELKWYELCFHKRHACMIRKKYLPCILEMAKKIKDQNRVVKFYTTRGGRDGWSCKGKGINLDHPMTFDTLAMDGNLKQKVIEDLDKFIKGKECYKRIGKVWKRGYLLYGPLGTGKSSLIAAMANHLNFDIYNLKLLLSVLILPWSFCYFNMSNHSILVVEDINYSIELQIREAGNHPSDHDRTPRRPWVGFLFCCYSFFIS</sequence>
<name>A0ACC0SZ87_POPTR</name>
<evidence type="ECO:0000313" key="1">
    <source>
        <dbReference type="EMBL" id="KAI9394588.1"/>
    </source>
</evidence>
<dbReference type="Proteomes" id="UP000006729">
    <property type="component" value="Chromosome 5"/>
</dbReference>